<keyword evidence="3" id="KW-1185">Reference proteome</keyword>
<dbReference type="EMBL" id="VSRR010124234">
    <property type="protein sequence ID" value="MPD00751.1"/>
    <property type="molecule type" value="Genomic_DNA"/>
</dbReference>
<reference evidence="2 3" key="1">
    <citation type="submission" date="2019-05" db="EMBL/GenBank/DDBJ databases">
        <title>Another draft genome of Portunus trituberculatus and its Hox gene families provides insights of decapod evolution.</title>
        <authorList>
            <person name="Jeong J.-H."/>
            <person name="Song I."/>
            <person name="Kim S."/>
            <person name="Choi T."/>
            <person name="Kim D."/>
            <person name="Ryu S."/>
            <person name="Kim W."/>
        </authorList>
    </citation>
    <scope>NUCLEOTIDE SEQUENCE [LARGE SCALE GENOMIC DNA]</scope>
    <source>
        <tissue evidence="2">Muscle</tissue>
    </source>
</reference>
<gene>
    <name evidence="2" type="ORF">E2C01_096246</name>
</gene>
<evidence type="ECO:0000256" key="1">
    <source>
        <dbReference type="SAM" id="MobiDB-lite"/>
    </source>
</evidence>
<proteinExistence type="predicted"/>
<accession>A0A5B7JV46</accession>
<comment type="caution">
    <text evidence="2">The sequence shown here is derived from an EMBL/GenBank/DDBJ whole genome shotgun (WGS) entry which is preliminary data.</text>
</comment>
<evidence type="ECO:0000313" key="3">
    <source>
        <dbReference type="Proteomes" id="UP000324222"/>
    </source>
</evidence>
<evidence type="ECO:0000313" key="2">
    <source>
        <dbReference type="EMBL" id="MPD00751.1"/>
    </source>
</evidence>
<dbReference type="Proteomes" id="UP000324222">
    <property type="component" value="Unassembled WGS sequence"/>
</dbReference>
<protein>
    <submittedName>
        <fullName evidence="2">Uncharacterized protein</fullName>
    </submittedName>
</protein>
<organism evidence="2 3">
    <name type="scientific">Portunus trituberculatus</name>
    <name type="common">Swimming crab</name>
    <name type="synonym">Neptunus trituberculatus</name>
    <dbReference type="NCBI Taxonomy" id="210409"/>
    <lineage>
        <taxon>Eukaryota</taxon>
        <taxon>Metazoa</taxon>
        <taxon>Ecdysozoa</taxon>
        <taxon>Arthropoda</taxon>
        <taxon>Crustacea</taxon>
        <taxon>Multicrustacea</taxon>
        <taxon>Malacostraca</taxon>
        <taxon>Eumalacostraca</taxon>
        <taxon>Eucarida</taxon>
        <taxon>Decapoda</taxon>
        <taxon>Pleocyemata</taxon>
        <taxon>Brachyura</taxon>
        <taxon>Eubrachyura</taxon>
        <taxon>Portunoidea</taxon>
        <taxon>Portunidae</taxon>
        <taxon>Portuninae</taxon>
        <taxon>Portunus</taxon>
    </lineage>
</organism>
<name>A0A5B7JV46_PORTR</name>
<sequence length="31" mass="3630">MTSNKSGEDARRQSDEAQPLEEPRRKREAEK</sequence>
<feature type="region of interest" description="Disordered" evidence="1">
    <location>
        <begin position="1"/>
        <end position="31"/>
    </location>
</feature>
<dbReference type="AlphaFoldDB" id="A0A5B7JV46"/>